<organism evidence="1 2">
    <name type="scientific">Naganishia adeliensis</name>
    <dbReference type="NCBI Taxonomy" id="92952"/>
    <lineage>
        <taxon>Eukaryota</taxon>
        <taxon>Fungi</taxon>
        <taxon>Dikarya</taxon>
        <taxon>Basidiomycota</taxon>
        <taxon>Agaricomycotina</taxon>
        <taxon>Tremellomycetes</taxon>
        <taxon>Filobasidiales</taxon>
        <taxon>Filobasidiaceae</taxon>
        <taxon>Naganishia</taxon>
    </lineage>
</organism>
<name>A0ACC2WPP8_9TREE</name>
<evidence type="ECO:0000313" key="2">
    <source>
        <dbReference type="Proteomes" id="UP001230649"/>
    </source>
</evidence>
<evidence type="ECO:0000313" key="1">
    <source>
        <dbReference type="EMBL" id="KAJ9112811.1"/>
    </source>
</evidence>
<dbReference type="Proteomes" id="UP001230649">
    <property type="component" value="Unassembled WGS sequence"/>
</dbReference>
<keyword evidence="2" id="KW-1185">Reference proteome</keyword>
<comment type="caution">
    <text evidence="1">The sequence shown here is derived from an EMBL/GenBank/DDBJ whole genome shotgun (WGS) entry which is preliminary data.</text>
</comment>
<accession>A0ACC2WPP8</accession>
<gene>
    <name evidence="1" type="ORF">QFC20_002139</name>
</gene>
<dbReference type="EMBL" id="JASBWS010000014">
    <property type="protein sequence ID" value="KAJ9112811.1"/>
    <property type="molecule type" value="Genomic_DNA"/>
</dbReference>
<reference evidence="1" key="1">
    <citation type="submission" date="2023-04" db="EMBL/GenBank/DDBJ databases">
        <title>Draft Genome sequencing of Naganishia species isolated from polar environments using Oxford Nanopore Technology.</title>
        <authorList>
            <person name="Leo P."/>
            <person name="Venkateswaran K."/>
        </authorList>
    </citation>
    <scope>NUCLEOTIDE SEQUENCE</scope>
    <source>
        <strain evidence="1">MNA-CCFEE 5262</strain>
    </source>
</reference>
<proteinExistence type="predicted"/>
<sequence length="657" mass="71563">MVDLGLQEVTSTAHGQSSYPIDNDSARVQGQCSTPMSAHLSAMGNGPLAPADHAGSRRTSQQGLHESSRQPPALSMGGQDAMMQNMAMASSQTNSADNARPNPSLGIMGTAGLRTMPSAQQYPQFQHPQQRAEQFHMLQNSWEGDSATRRTSNEHPHLNADRRTAFKYVPPSGVDGSHPASTPDARQRTSQSSGHTIVQPLSTTSPTSVTNTFSHANHPGPQAGPVAGSASGDTITGPQWQLTHLNNRLDQLAKTQSEMLAYLHVELTRRKEWEEQLLKELRPRREQTSATRTSQGSAGFQDARWNNMGRNSFPGNPMELVVNPAFAGNSNVPMPSPQASYTPWSHPQQSPLVSNNGNSAVFNSLGQPQTRPTMESTHPYPTSAPQSSHPQNLSAMTMGMNSINGYTHEADQKQDRRGTATAMPTEVAHSIPSQVELNQVGLTSLPSLPPYVETDNTAAVPVTSEEAERSKRKRKADGEASTERPSKKLEVDERGVVIMMSGNTKLKEKPTKIQSVVRKTLYGSMGIADVADAKDMPIYEEGMQPPDGSGAWRFGNLRFDWNATLRRSSHNVAMRDIVLKHIISVRAEYDEIPDSEFEPVRLEPAFDQAFGTWKGKYQGKRPGGIRRGLPSDKNSPKAKQNGETDANGQGEEEGTLE</sequence>
<protein>
    <submittedName>
        <fullName evidence="1">Uncharacterized protein</fullName>
    </submittedName>
</protein>